<dbReference type="Pfam" id="PF00293">
    <property type="entry name" value="NUDIX"/>
    <property type="match status" value="1"/>
</dbReference>
<dbReference type="RefSeq" id="WP_369674749.1">
    <property type="nucleotide sequence ID" value="NZ_MAAX01000202.1"/>
</dbReference>
<dbReference type="AlphaFoldDB" id="A0A1Z8AIE8"/>
<feature type="domain" description="Nudix hydrolase" evidence="2">
    <location>
        <begin position="67"/>
        <end position="195"/>
    </location>
</feature>
<dbReference type="Proteomes" id="UP000196102">
    <property type="component" value="Unassembled WGS sequence"/>
</dbReference>
<keyword evidence="1 3" id="KW-0378">Hydrolase</keyword>
<dbReference type="InterPro" id="IPR000086">
    <property type="entry name" value="NUDIX_hydrolase_dom"/>
</dbReference>
<organism evidence="3 4">
    <name type="scientific">Nonlabens dokdonensis</name>
    <dbReference type="NCBI Taxonomy" id="328515"/>
    <lineage>
        <taxon>Bacteria</taxon>
        <taxon>Pseudomonadati</taxon>
        <taxon>Bacteroidota</taxon>
        <taxon>Flavobacteriia</taxon>
        <taxon>Flavobacteriales</taxon>
        <taxon>Flavobacteriaceae</taxon>
        <taxon>Nonlabens</taxon>
    </lineage>
</organism>
<reference evidence="4" key="1">
    <citation type="journal article" date="2017" name="Proc. Natl. Acad. Sci. U.S.A.">
        <title>Simulation of Deepwater Horizon oil plume reveals substrate specialization within a complex community of hydrocarbon-degraders.</title>
        <authorList>
            <person name="Hu P."/>
            <person name="Dubinsky E.A."/>
            <person name="Probst A.J."/>
            <person name="Wang J."/>
            <person name="Sieber C.M.K."/>
            <person name="Tom L.M."/>
            <person name="Gardinali P."/>
            <person name="Banfield J.F."/>
            <person name="Atlas R.M."/>
            <person name="Andersen G.L."/>
        </authorList>
    </citation>
    <scope>NUCLEOTIDE SEQUENCE [LARGE SCALE GENOMIC DNA]</scope>
</reference>
<evidence type="ECO:0000313" key="3">
    <source>
        <dbReference type="EMBL" id="OUS10101.1"/>
    </source>
</evidence>
<dbReference type="PROSITE" id="PS51462">
    <property type="entry name" value="NUDIX"/>
    <property type="match status" value="1"/>
</dbReference>
<dbReference type="Gene3D" id="3.90.79.10">
    <property type="entry name" value="Nucleoside Triphosphate Pyrophosphohydrolase"/>
    <property type="match status" value="1"/>
</dbReference>
<evidence type="ECO:0000313" key="4">
    <source>
        <dbReference type="Proteomes" id="UP000196102"/>
    </source>
</evidence>
<dbReference type="InterPro" id="IPR015797">
    <property type="entry name" value="NUDIX_hydrolase-like_dom_sf"/>
</dbReference>
<dbReference type="SUPFAM" id="SSF55811">
    <property type="entry name" value="Nudix"/>
    <property type="match status" value="1"/>
</dbReference>
<gene>
    <name evidence="3" type="ORF">A9Q93_13240</name>
</gene>
<sequence length="203" mass="23736">MYKVFVKEVAIILTSDKSKFKDHHIFPIKKVDFQDLIERIEKKELNKVVLYSKSEKKLLKRLHKLAPIVIAGGGLVVNQNNDFLFIHRNGKWDLPKGKEEKGETIEETSIREVEEETGVKNLKIKDYLGHTYHTFSRKGKVKLKLTHWFIMETDSIKKLKPQKKEGIDKAVWLDKDMATLALKESYANIRELFPDDMLVDQTR</sequence>
<comment type="caution">
    <text evidence="3">The sequence shown here is derived from an EMBL/GenBank/DDBJ whole genome shotgun (WGS) entry which is preliminary data.</text>
</comment>
<dbReference type="PANTHER" id="PTHR43736:SF1">
    <property type="entry name" value="DIHYDRONEOPTERIN TRIPHOSPHATE DIPHOSPHATASE"/>
    <property type="match status" value="1"/>
</dbReference>
<name>A0A1Z8AIE8_9FLAO</name>
<proteinExistence type="predicted"/>
<dbReference type="PANTHER" id="PTHR43736">
    <property type="entry name" value="ADP-RIBOSE PYROPHOSPHATASE"/>
    <property type="match status" value="1"/>
</dbReference>
<accession>A0A1Z8AIE8</accession>
<dbReference type="GO" id="GO:0016787">
    <property type="term" value="F:hydrolase activity"/>
    <property type="evidence" value="ECO:0007669"/>
    <property type="project" value="UniProtKB-KW"/>
</dbReference>
<evidence type="ECO:0000259" key="2">
    <source>
        <dbReference type="PROSITE" id="PS51462"/>
    </source>
</evidence>
<protein>
    <submittedName>
        <fullName evidence="3">NUDIX hydrolase</fullName>
    </submittedName>
</protein>
<dbReference type="CDD" id="cd03673">
    <property type="entry name" value="NUDIX_Ap6A_hydrolase"/>
    <property type="match status" value="1"/>
</dbReference>
<dbReference type="PRINTS" id="PR00502">
    <property type="entry name" value="NUDIXFAMILY"/>
</dbReference>
<evidence type="ECO:0000256" key="1">
    <source>
        <dbReference type="ARBA" id="ARBA00022801"/>
    </source>
</evidence>
<dbReference type="EMBL" id="MAAX01000202">
    <property type="protein sequence ID" value="OUS10101.1"/>
    <property type="molecule type" value="Genomic_DNA"/>
</dbReference>
<dbReference type="InterPro" id="IPR020476">
    <property type="entry name" value="Nudix_hydrolase"/>
</dbReference>